<evidence type="ECO:0000313" key="3">
    <source>
        <dbReference type="EMBL" id="ADV44953.1"/>
    </source>
</evidence>
<comment type="similarity">
    <text evidence="1">Belongs to the transferase hexapeptide repeat family.</text>
</comment>
<organism evidence="3 4">
    <name type="scientific">Bacteroides helcogenes (strain ATCC 35417 / DSM 20613 / JCM 6297 / CCUG 15421 / P 36-108)</name>
    <dbReference type="NCBI Taxonomy" id="693979"/>
    <lineage>
        <taxon>Bacteria</taxon>
        <taxon>Pseudomonadati</taxon>
        <taxon>Bacteroidota</taxon>
        <taxon>Bacteroidia</taxon>
        <taxon>Bacteroidales</taxon>
        <taxon>Bacteroidaceae</taxon>
        <taxon>Bacteroides</taxon>
    </lineage>
</organism>
<dbReference type="HOGENOM" id="CLU_051638_3_4_10"/>
<accession>E6SPX4</accession>
<dbReference type="PANTHER" id="PTHR23416:SF23">
    <property type="entry name" value="ACETYLTRANSFERASE C18B11.09C-RELATED"/>
    <property type="match status" value="1"/>
</dbReference>
<reference evidence="3 4" key="2">
    <citation type="journal article" date="2011" name="Stand. Genomic Sci.">
        <title>Complete genome sequence of Bacteroides helcogenes type strain (P 36-108).</title>
        <authorList>
            <person name="Pati A."/>
            <person name="Gronow S."/>
            <person name="Zeytun A."/>
            <person name="Lapidus A."/>
            <person name="Nolan M."/>
            <person name="Hammon N."/>
            <person name="Deshpande S."/>
            <person name="Cheng J.F."/>
            <person name="Tapia R."/>
            <person name="Han C."/>
            <person name="Goodwin L."/>
            <person name="Pitluck S."/>
            <person name="Liolios K."/>
            <person name="Pagani I."/>
            <person name="Ivanova N."/>
            <person name="Mavromatis K."/>
            <person name="Chen A."/>
            <person name="Palaniappan K."/>
            <person name="Land M."/>
            <person name="Hauser L."/>
            <person name="Chang Y.J."/>
            <person name="Jeffries C.D."/>
            <person name="Detter J.C."/>
            <person name="Brambilla E."/>
            <person name="Rohde M."/>
            <person name="Goker M."/>
            <person name="Woyke T."/>
            <person name="Bristow J."/>
            <person name="Eisen J.A."/>
            <person name="Markowitz V."/>
            <person name="Hugenholtz P."/>
            <person name="Kyrpides N.C."/>
            <person name="Klenk H.P."/>
            <person name="Lucas S."/>
        </authorList>
    </citation>
    <scope>NUCLEOTIDE SEQUENCE [LARGE SCALE GENOMIC DNA]</scope>
    <source>
        <strain evidence="4">ATCC 35417 / DSM 20613 / JCM 6297 / CCUG 15421 / P 36-108</strain>
    </source>
</reference>
<dbReference type="InterPro" id="IPR051159">
    <property type="entry name" value="Hexapeptide_acetyltransf"/>
</dbReference>
<dbReference type="InterPro" id="IPR011004">
    <property type="entry name" value="Trimer_LpxA-like_sf"/>
</dbReference>
<dbReference type="eggNOG" id="COG0110">
    <property type="taxonomic scope" value="Bacteria"/>
</dbReference>
<reference key="1">
    <citation type="submission" date="2010-11" db="EMBL/GenBank/DDBJ databases">
        <title>The complete genome of Bacteroides helcogenes P 36-108.</title>
        <authorList>
            <consortium name="US DOE Joint Genome Institute (JGI-PGF)"/>
            <person name="Lucas S."/>
            <person name="Copeland A."/>
            <person name="Lapidus A."/>
            <person name="Bruce D."/>
            <person name="Goodwin L."/>
            <person name="Pitluck S."/>
            <person name="Kyrpides N."/>
            <person name="Mavromatis K."/>
            <person name="Ivanova N."/>
            <person name="Zeytun A."/>
            <person name="Brettin T."/>
            <person name="Detter J.C."/>
            <person name="Tapia R."/>
            <person name="Han C."/>
            <person name="Land M."/>
            <person name="Hauser L."/>
            <person name="Markowitz V."/>
            <person name="Cheng J.-F."/>
            <person name="Hugenholtz P."/>
            <person name="Woyke T."/>
            <person name="Wu D."/>
            <person name="Gronow S."/>
            <person name="Wellnitz S."/>
            <person name="Brambilla E."/>
            <person name="Klenk H.-P."/>
            <person name="Eisen J.A."/>
        </authorList>
    </citation>
    <scope>NUCLEOTIDE SEQUENCE</scope>
    <source>
        <strain>P 36-108</strain>
    </source>
</reference>
<evidence type="ECO:0000256" key="2">
    <source>
        <dbReference type="ARBA" id="ARBA00022679"/>
    </source>
</evidence>
<dbReference type="STRING" id="693979.Bache_3021"/>
<dbReference type="Gene3D" id="2.160.10.10">
    <property type="entry name" value="Hexapeptide repeat proteins"/>
    <property type="match status" value="1"/>
</dbReference>
<dbReference type="Pfam" id="PF00132">
    <property type="entry name" value="Hexapep"/>
    <property type="match status" value="1"/>
</dbReference>
<dbReference type="Proteomes" id="UP000008630">
    <property type="component" value="Chromosome"/>
</dbReference>
<gene>
    <name evidence="3" type="ordered locus">Bache_3021</name>
</gene>
<evidence type="ECO:0000313" key="4">
    <source>
        <dbReference type="Proteomes" id="UP000008630"/>
    </source>
</evidence>
<evidence type="ECO:0000256" key="1">
    <source>
        <dbReference type="ARBA" id="ARBA00007274"/>
    </source>
</evidence>
<dbReference type="GO" id="GO:0008374">
    <property type="term" value="F:O-acyltransferase activity"/>
    <property type="evidence" value="ECO:0007669"/>
    <property type="project" value="TreeGrafter"/>
</dbReference>
<keyword evidence="2" id="KW-0808">Transferase</keyword>
<dbReference type="SUPFAM" id="SSF51161">
    <property type="entry name" value="Trimeric LpxA-like enzymes"/>
    <property type="match status" value="1"/>
</dbReference>
<keyword evidence="4" id="KW-1185">Reference proteome</keyword>
<dbReference type="PANTHER" id="PTHR23416">
    <property type="entry name" value="SIALIC ACID SYNTHASE-RELATED"/>
    <property type="match status" value="1"/>
</dbReference>
<dbReference type="EMBL" id="CP002352">
    <property type="protein sequence ID" value="ADV44953.1"/>
    <property type="molecule type" value="Genomic_DNA"/>
</dbReference>
<dbReference type="Pfam" id="PF14602">
    <property type="entry name" value="Hexapep_2"/>
    <property type="match status" value="1"/>
</dbReference>
<dbReference type="KEGG" id="bhl:Bache_3021"/>
<dbReference type="InterPro" id="IPR001451">
    <property type="entry name" value="Hexapep"/>
</dbReference>
<dbReference type="AlphaFoldDB" id="E6SPX4"/>
<proteinExistence type="inferred from homology"/>
<protein>
    <submittedName>
        <fullName evidence="3">Acetyltransferase</fullName>
    </submittedName>
</protein>
<name>E6SPX4_BACT6</name>
<sequence length="189" mass="20768">MMTIEEFQQKIADGAPLEGSEMIAFMRKQSDLSRRIIFEINSKYHTPEEIRVLMSEVTGREIDDNFGLFPPIYTDFGKNIHFGKNVFVNAGCHFQDQGGIWIGDGCLIGHNCVMATLNHGFLPEQRQNLTHKPIVIKKGVWIGANCTILGGVTIGENAIVAAGSVVNKDVPDNMIVGGVPAKVIKSIKE</sequence>